<sequence length="170" mass="19179">MIVKCNQLILGVKKFCTLYSFVYSAVAAMRRRQKRPVAQLHRTLLLPSWRKNHDRLSPGMCTETERPGAEEPGTGLYPDETETKSQIDYHDGKGHGGGVVHGTGSLRRRRRRRSPVGIDPFGVKETGEIIKYNDANVFLVIYLLAATIPYIGITHFPRSVLKAQERLMTT</sequence>
<evidence type="ECO:0000313" key="4">
    <source>
        <dbReference type="Proteomes" id="UP000244005"/>
    </source>
</evidence>
<feature type="compositionally biased region" description="Basic and acidic residues" evidence="1">
    <location>
        <begin position="81"/>
        <end position="94"/>
    </location>
</feature>
<dbReference type="AlphaFoldDB" id="A0A2R6W872"/>
<name>A0A2R6W872_MARPO</name>
<dbReference type="Proteomes" id="UP000244005">
    <property type="component" value="Unassembled WGS sequence"/>
</dbReference>
<evidence type="ECO:0000256" key="2">
    <source>
        <dbReference type="SAM" id="Phobius"/>
    </source>
</evidence>
<reference evidence="4" key="1">
    <citation type="journal article" date="2017" name="Cell">
        <title>Insights into land plant evolution garnered from the Marchantia polymorpha genome.</title>
        <authorList>
            <person name="Bowman J.L."/>
            <person name="Kohchi T."/>
            <person name="Yamato K.T."/>
            <person name="Jenkins J."/>
            <person name="Shu S."/>
            <person name="Ishizaki K."/>
            <person name="Yamaoka S."/>
            <person name="Nishihama R."/>
            <person name="Nakamura Y."/>
            <person name="Berger F."/>
            <person name="Adam C."/>
            <person name="Aki S.S."/>
            <person name="Althoff F."/>
            <person name="Araki T."/>
            <person name="Arteaga-Vazquez M.A."/>
            <person name="Balasubrmanian S."/>
            <person name="Barry K."/>
            <person name="Bauer D."/>
            <person name="Boehm C.R."/>
            <person name="Briginshaw L."/>
            <person name="Caballero-Perez J."/>
            <person name="Catarino B."/>
            <person name="Chen F."/>
            <person name="Chiyoda S."/>
            <person name="Chovatia M."/>
            <person name="Davies K.M."/>
            <person name="Delmans M."/>
            <person name="Demura T."/>
            <person name="Dierschke T."/>
            <person name="Dolan L."/>
            <person name="Dorantes-Acosta A.E."/>
            <person name="Eklund D.M."/>
            <person name="Florent S.N."/>
            <person name="Flores-Sandoval E."/>
            <person name="Fujiyama A."/>
            <person name="Fukuzawa H."/>
            <person name="Galik B."/>
            <person name="Grimanelli D."/>
            <person name="Grimwood J."/>
            <person name="Grossniklaus U."/>
            <person name="Hamada T."/>
            <person name="Haseloff J."/>
            <person name="Hetherington A.J."/>
            <person name="Higo A."/>
            <person name="Hirakawa Y."/>
            <person name="Hundley H.N."/>
            <person name="Ikeda Y."/>
            <person name="Inoue K."/>
            <person name="Inoue S.I."/>
            <person name="Ishida S."/>
            <person name="Jia Q."/>
            <person name="Kakita M."/>
            <person name="Kanazawa T."/>
            <person name="Kawai Y."/>
            <person name="Kawashima T."/>
            <person name="Kennedy M."/>
            <person name="Kinose K."/>
            <person name="Kinoshita T."/>
            <person name="Kohara Y."/>
            <person name="Koide E."/>
            <person name="Komatsu K."/>
            <person name="Kopischke S."/>
            <person name="Kubo M."/>
            <person name="Kyozuka J."/>
            <person name="Lagercrantz U."/>
            <person name="Lin S.S."/>
            <person name="Lindquist E."/>
            <person name="Lipzen A.M."/>
            <person name="Lu C.W."/>
            <person name="De Luna E."/>
            <person name="Martienssen R.A."/>
            <person name="Minamino N."/>
            <person name="Mizutani M."/>
            <person name="Mizutani M."/>
            <person name="Mochizuki N."/>
            <person name="Monte I."/>
            <person name="Mosher R."/>
            <person name="Nagasaki H."/>
            <person name="Nakagami H."/>
            <person name="Naramoto S."/>
            <person name="Nishitani K."/>
            <person name="Ohtani M."/>
            <person name="Okamoto T."/>
            <person name="Okumura M."/>
            <person name="Phillips J."/>
            <person name="Pollak B."/>
            <person name="Reinders A."/>
            <person name="Rovekamp M."/>
            <person name="Sano R."/>
            <person name="Sawa S."/>
            <person name="Schmid M.W."/>
            <person name="Shirakawa M."/>
            <person name="Solano R."/>
            <person name="Spunde A."/>
            <person name="Suetsugu N."/>
            <person name="Sugano S."/>
            <person name="Sugiyama A."/>
            <person name="Sun R."/>
            <person name="Suzuki Y."/>
            <person name="Takenaka M."/>
            <person name="Takezawa D."/>
            <person name="Tomogane H."/>
            <person name="Tsuzuki M."/>
            <person name="Ueda T."/>
            <person name="Umeda M."/>
            <person name="Ward J.M."/>
            <person name="Watanabe Y."/>
            <person name="Yazaki K."/>
            <person name="Yokoyama R."/>
            <person name="Yoshitake Y."/>
            <person name="Yotsui I."/>
            <person name="Zachgo S."/>
            <person name="Schmutz J."/>
        </authorList>
    </citation>
    <scope>NUCLEOTIDE SEQUENCE [LARGE SCALE GENOMIC DNA]</scope>
    <source>
        <strain evidence="4">Tak-1</strain>
    </source>
</reference>
<dbReference type="EMBL" id="KZ772802">
    <property type="protein sequence ID" value="PTQ30058.1"/>
    <property type="molecule type" value="Genomic_DNA"/>
</dbReference>
<feature type="region of interest" description="Disordered" evidence="1">
    <location>
        <begin position="56"/>
        <end position="113"/>
    </location>
</feature>
<keyword evidence="2" id="KW-0812">Transmembrane</keyword>
<keyword evidence="2" id="KW-0472">Membrane</keyword>
<protein>
    <submittedName>
        <fullName evidence="3">Uncharacterized protein</fullName>
    </submittedName>
</protein>
<accession>A0A2R6W872</accession>
<keyword evidence="2" id="KW-1133">Transmembrane helix</keyword>
<feature type="transmembrane region" description="Helical" evidence="2">
    <location>
        <begin position="137"/>
        <end position="156"/>
    </location>
</feature>
<keyword evidence="4" id="KW-1185">Reference proteome</keyword>
<evidence type="ECO:0000256" key="1">
    <source>
        <dbReference type="SAM" id="MobiDB-lite"/>
    </source>
</evidence>
<dbReference type="Gramene" id="Mp2g02060.1">
    <property type="protein sequence ID" value="Mp2g02060.1.cds1"/>
    <property type="gene ID" value="Mp2g02060"/>
</dbReference>
<gene>
    <name evidence="3" type="ORF">MARPO_0130s0014</name>
</gene>
<proteinExistence type="predicted"/>
<evidence type="ECO:0000313" key="3">
    <source>
        <dbReference type="EMBL" id="PTQ30058.1"/>
    </source>
</evidence>
<organism evidence="3 4">
    <name type="scientific">Marchantia polymorpha</name>
    <name type="common">Common liverwort</name>
    <name type="synonym">Marchantia aquatica</name>
    <dbReference type="NCBI Taxonomy" id="3197"/>
    <lineage>
        <taxon>Eukaryota</taxon>
        <taxon>Viridiplantae</taxon>
        <taxon>Streptophyta</taxon>
        <taxon>Embryophyta</taxon>
        <taxon>Marchantiophyta</taxon>
        <taxon>Marchantiopsida</taxon>
        <taxon>Marchantiidae</taxon>
        <taxon>Marchantiales</taxon>
        <taxon>Marchantiaceae</taxon>
        <taxon>Marchantia</taxon>
    </lineage>
</organism>